<feature type="transmembrane region" description="Helical" evidence="5">
    <location>
        <begin position="221"/>
        <end position="242"/>
    </location>
</feature>
<evidence type="ECO:0000256" key="3">
    <source>
        <dbReference type="ARBA" id="ARBA00022989"/>
    </source>
</evidence>
<dbReference type="AlphaFoldDB" id="A0A7U3Q3J2"/>
<evidence type="ECO:0000256" key="4">
    <source>
        <dbReference type="ARBA" id="ARBA00023136"/>
    </source>
</evidence>
<dbReference type="GO" id="GO:0005886">
    <property type="term" value="C:plasma membrane"/>
    <property type="evidence" value="ECO:0007669"/>
    <property type="project" value="TreeGrafter"/>
</dbReference>
<dbReference type="Proteomes" id="UP000594364">
    <property type="component" value="Chromosome 6"/>
</dbReference>
<evidence type="ECO:0000256" key="2">
    <source>
        <dbReference type="ARBA" id="ARBA00022692"/>
    </source>
</evidence>
<feature type="transmembrane region" description="Helical" evidence="5">
    <location>
        <begin position="24"/>
        <end position="42"/>
    </location>
</feature>
<keyword evidence="4 5" id="KW-0472">Membrane</keyword>
<feature type="transmembrane region" description="Helical" evidence="5">
    <location>
        <begin position="460"/>
        <end position="478"/>
    </location>
</feature>
<name>A0A7U3Q3J2_EPIFF</name>
<dbReference type="EMBL" id="CP031390">
    <property type="protein sequence ID" value="QPH18952.1"/>
    <property type="molecule type" value="Genomic_DNA"/>
</dbReference>
<feature type="transmembrane region" description="Helical" evidence="5">
    <location>
        <begin position="142"/>
        <end position="162"/>
    </location>
</feature>
<keyword evidence="2 5" id="KW-0812">Transmembrane</keyword>
<accession>A0A7U3Q3J2</accession>
<reference evidence="7 8" key="1">
    <citation type="journal article" date="2018" name="PLoS Genet.">
        <title>Repeat elements organise 3D genome structure and mediate transcription in the filamentous fungus Epichloe festucae.</title>
        <authorList>
            <person name="Winter D.J."/>
            <person name="Ganley A.R.D."/>
            <person name="Young C.A."/>
            <person name="Liachko I."/>
            <person name="Schardl C.L."/>
            <person name="Dupont P.Y."/>
            <person name="Berry D."/>
            <person name="Ram A."/>
            <person name="Scott B."/>
            <person name="Cox M.P."/>
        </authorList>
    </citation>
    <scope>NUCLEOTIDE SEQUENCE [LARGE SCALE GENOMIC DNA]</scope>
    <source>
        <strain evidence="7 8">Fl1</strain>
    </source>
</reference>
<dbReference type="Pfam" id="PF07690">
    <property type="entry name" value="MFS_1"/>
    <property type="match status" value="1"/>
</dbReference>
<comment type="subcellular location">
    <subcellularLocation>
        <location evidence="1">Membrane</location>
        <topology evidence="1">Multi-pass membrane protein</topology>
    </subcellularLocation>
</comment>
<dbReference type="PANTHER" id="PTHR23501:SF43">
    <property type="entry name" value="MULTIDRUG TRANSPORTER, PUTATIVE (AFU_ORTHOLOGUE AFUA_6G03040)-RELATED"/>
    <property type="match status" value="1"/>
</dbReference>
<proteinExistence type="predicted"/>
<feature type="transmembrane region" description="Helical" evidence="5">
    <location>
        <begin position="183"/>
        <end position="201"/>
    </location>
</feature>
<feature type="transmembrane region" description="Helical" evidence="5">
    <location>
        <begin position="79"/>
        <end position="100"/>
    </location>
</feature>
<feature type="transmembrane region" description="Helical" evidence="5">
    <location>
        <begin position="359"/>
        <end position="383"/>
    </location>
</feature>
<evidence type="ECO:0000313" key="8">
    <source>
        <dbReference type="Proteomes" id="UP000594364"/>
    </source>
</evidence>
<feature type="domain" description="Major facilitator superfamily (MFS) profile" evidence="6">
    <location>
        <begin position="1"/>
        <end position="482"/>
    </location>
</feature>
<evidence type="ECO:0000259" key="6">
    <source>
        <dbReference type="PROSITE" id="PS50850"/>
    </source>
</evidence>
<dbReference type="OrthoDB" id="440553at2759"/>
<feature type="transmembrane region" description="Helical" evidence="5">
    <location>
        <begin position="112"/>
        <end position="130"/>
    </location>
</feature>
<keyword evidence="3 5" id="KW-1133">Transmembrane helix</keyword>
<dbReference type="GO" id="GO:0022857">
    <property type="term" value="F:transmembrane transporter activity"/>
    <property type="evidence" value="ECO:0007669"/>
    <property type="project" value="InterPro"/>
</dbReference>
<protein>
    <recommendedName>
        <fullName evidence="6">Major facilitator superfamily (MFS) profile domain-containing protein</fullName>
    </recommendedName>
</protein>
<evidence type="ECO:0000313" key="7">
    <source>
        <dbReference type="EMBL" id="QPH18952.1"/>
    </source>
</evidence>
<dbReference type="PROSITE" id="PS50850">
    <property type="entry name" value="MFS"/>
    <property type="match status" value="1"/>
</dbReference>
<dbReference type="InterPro" id="IPR020846">
    <property type="entry name" value="MFS_dom"/>
</dbReference>
<evidence type="ECO:0000256" key="1">
    <source>
        <dbReference type="ARBA" id="ARBA00004141"/>
    </source>
</evidence>
<dbReference type="PANTHER" id="PTHR23501">
    <property type="entry name" value="MAJOR FACILITATOR SUPERFAMILY"/>
    <property type="match status" value="1"/>
</dbReference>
<dbReference type="SUPFAM" id="SSF103473">
    <property type="entry name" value="MFS general substrate transporter"/>
    <property type="match status" value="1"/>
</dbReference>
<dbReference type="InterPro" id="IPR036259">
    <property type="entry name" value="MFS_trans_sf"/>
</dbReference>
<feature type="transmembrane region" description="Helical" evidence="5">
    <location>
        <begin position="263"/>
        <end position="285"/>
    </location>
</feature>
<dbReference type="Gene3D" id="1.20.1720.10">
    <property type="entry name" value="Multidrug resistance protein D"/>
    <property type="match status" value="2"/>
</dbReference>
<dbReference type="PRINTS" id="PR01036">
    <property type="entry name" value="TCRTETB"/>
</dbReference>
<feature type="transmembrane region" description="Helical" evidence="5">
    <location>
        <begin position="297"/>
        <end position="321"/>
    </location>
</feature>
<evidence type="ECO:0000256" key="5">
    <source>
        <dbReference type="SAM" id="Phobius"/>
    </source>
</evidence>
<organism evidence="7 8">
    <name type="scientific">Epichloe festucae (strain Fl1)</name>
    <dbReference type="NCBI Taxonomy" id="877507"/>
    <lineage>
        <taxon>Eukaryota</taxon>
        <taxon>Fungi</taxon>
        <taxon>Dikarya</taxon>
        <taxon>Ascomycota</taxon>
        <taxon>Pezizomycotina</taxon>
        <taxon>Sordariomycetes</taxon>
        <taxon>Hypocreomycetidae</taxon>
        <taxon>Hypocreales</taxon>
        <taxon>Clavicipitaceae</taxon>
        <taxon>Epichloe</taxon>
    </lineage>
</organism>
<feature type="transmembrane region" description="Helical" evidence="5">
    <location>
        <begin position="328"/>
        <end position="347"/>
    </location>
</feature>
<feature type="transmembrane region" description="Helical" evidence="5">
    <location>
        <begin position="54"/>
        <end position="73"/>
    </location>
</feature>
<gene>
    <name evidence="7" type="ORF">C2857_004078</name>
</gene>
<dbReference type="InterPro" id="IPR011701">
    <property type="entry name" value="MFS"/>
</dbReference>
<sequence length="500" mass="53957">MIDTSIVATSLYSIGTEFGNVADANWVALAYTLAYMGCAIVFSRISDIVGRRDAFVAAYVLFVAFSLACGWSKNMRQLVAFRALQGMGGSGLYSLTMIMLPEMSPVHLRQHIGAMVGFVVAMAGVLGPVLGGLLTSYTCWRWVFWVNGPVGAASLAIFILGWPKEEHRPVLHKHSWKGLDYPGAFLTIAAAVLVVFSFQSAGNDPEAEKNTQGNDWMSVVFIAPLVLGIVCWIALFSWQYLIERRYSSRLSPILPIRLFRRGIYTSCVLNTLLLGFPYMLLIFVVPLRVQVVGGKSALLAGVMLLPMLVMVAIGSVVSGAVNSKKQMIAESLLVGSCLMLLGCGLLTTLSTRELDSAKLLGFVTFCGLGFGLTVSSSTMIASLEAPPEDYASAQGILSQMRILGGSLGIAASTAILYREMSGGASLHVVRRGAGRGAGRGAASEEDRVRVMYAEAFRTDMVVATVISAFAVLFTVVALQQGRRRARRRREEEDQRASTKS</sequence>
<keyword evidence="8" id="KW-1185">Reference proteome</keyword>